<dbReference type="PANTHER" id="PTHR44169">
    <property type="entry name" value="NADPH-DEPENDENT 1-ACYLDIHYDROXYACETONE PHOSPHATE REDUCTASE"/>
    <property type="match status" value="1"/>
</dbReference>
<keyword evidence="5" id="KW-1185">Reference proteome</keyword>
<dbReference type="AlphaFoldDB" id="A0A378TF17"/>
<proteinExistence type="inferred from homology"/>
<dbReference type="Proteomes" id="UP000254978">
    <property type="component" value="Unassembled WGS sequence"/>
</dbReference>
<dbReference type="InterPro" id="IPR002347">
    <property type="entry name" value="SDR_fam"/>
</dbReference>
<accession>A0A378TF17</accession>
<gene>
    <name evidence="4" type="ORF">NCTC10821_02746</name>
</gene>
<dbReference type="Pfam" id="PF00106">
    <property type="entry name" value="adh_short"/>
    <property type="match status" value="1"/>
</dbReference>
<evidence type="ECO:0000313" key="5">
    <source>
        <dbReference type="Proteomes" id="UP000254978"/>
    </source>
</evidence>
<reference evidence="4 5" key="1">
    <citation type="submission" date="2018-06" db="EMBL/GenBank/DDBJ databases">
        <authorList>
            <consortium name="Pathogen Informatics"/>
            <person name="Doyle S."/>
        </authorList>
    </citation>
    <scope>NUCLEOTIDE SEQUENCE [LARGE SCALE GENOMIC DNA]</scope>
    <source>
        <strain evidence="4 5">NCTC10821</strain>
    </source>
</reference>
<dbReference type="EC" id="1.1.1.100" evidence="4"/>
<dbReference type="SUPFAM" id="SSF51735">
    <property type="entry name" value="NAD(P)-binding Rossmann-fold domains"/>
    <property type="match status" value="1"/>
</dbReference>
<sequence length="237" mass="24729">MDINNATALVTGANRGIGAEFVRQLLARGATRVYAATRRPESLAGGDSRIVPIRLDITDEAMVTDVAAAATDVDLLINNAGIVTMQNVVTGDLDDIRLEMATHFWGTLLMTRAFAPVLASNGGGALLNVMSIGSFQVYPGNGAYAAAKAAQWQLTNSTRLELAAQGTQVMGLHLSATDTDMLAGIEMAKNDPADVVRAALDGLESGADEVLADAETRAVKAKLSAPPAEMYAGSRPE</sequence>
<evidence type="ECO:0000256" key="1">
    <source>
        <dbReference type="ARBA" id="ARBA00006484"/>
    </source>
</evidence>
<comment type="similarity">
    <text evidence="1 3">Belongs to the short-chain dehydrogenases/reductases (SDR) family.</text>
</comment>
<dbReference type="EC" id="1.-.-.-" evidence="4"/>
<evidence type="ECO:0000313" key="4">
    <source>
        <dbReference type="EMBL" id="STZ59220.1"/>
    </source>
</evidence>
<dbReference type="Gene3D" id="3.40.50.720">
    <property type="entry name" value="NAD(P)-binding Rossmann-like Domain"/>
    <property type="match status" value="1"/>
</dbReference>
<keyword evidence="2 4" id="KW-0560">Oxidoreductase</keyword>
<organism evidence="4 5">
    <name type="scientific">Mycolicibacterium tokaiense</name>
    <dbReference type="NCBI Taxonomy" id="39695"/>
    <lineage>
        <taxon>Bacteria</taxon>
        <taxon>Bacillati</taxon>
        <taxon>Actinomycetota</taxon>
        <taxon>Actinomycetes</taxon>
        <taxon>Mycobacteriales</taxon>
        <taxon>Mycobacteriaceae</taxon>
        <taxon>Mycolicibacterium</taxon>
    </lineage>
</organism>
<dbReference type="PANTHER" id="PTHR44169:SF6">
    <property type="entry name" value="NADPH-DEPENDENT 1-ACYLDIHYDROXYACETONE PHOSPHATE REDUCTASE"/>
    <property type="match status" value="1"/>
</dbReference>
<protein>
    <submittedName>
        <fullName evidence="4">Short-chain dehydrogenase</fullName>
        <ecNumber evidence="4">1.-.-.-</ecNumber>
        <ecNumber evidence="4">1.1.1.100</ecNumber>
    </submittedName>
</protein>
<dbReference type="PRINTS" id="PR00080">
    <property type="entry name" value="SDRFAMILY"/>
</dbReference>
<evidence type="ECO:0000256" key="2">
    <source>
        <dbReference type="ARBA" id="ARBA00023002"/>
    </source>
</evidence>
<dbReference type="NCBIfam" id="NF006119">
    <property type="entry name" value="PRK08264.1-5"/>
    <property type="match status" value="1"/>
</dbReference>
<evidence type="ECO:0000256" key="3">
    <source>
        <dbReference type="RuleBase" id="RU000363"/>
    </source>
</evidence>
<dbReference type="RefSeq" id="WP_115278809.1">
    <property type="nucleotide sequence ID" value="NZ_AP022600.1"/>
</dbReference>
<dbReference type="GO" id="GO:0004316">
    <property type="term" value="F:3-oxoacyl-[acyl-carrier-protein] reductase (NADPH) activity"/>
    <property type="evidence" value="ECO:0007669"/>
    <property type="project" value="UniProtKB-EC"/>
</dbReference>
<dbReference type="EMBL" id="UGQT01000001">
    <property type="protein sequence ID" value="STZ59220.1"/>
    <property type="molecule type" value="Genomic_DNA"/>
</dbReference>
<name>A0A378TF17_9MYCO</name>
<dbReference type="OrthoDB" id="3212478at2"/>
<dbReference type="InterPro" id="IPR036291">
    <property type="entry name" value="NAD(P)-bd_dom_sf"/>
</dbReference>
<dbReference type="PRINTS" id="PR00081">
    <property type="entry name" value="GDHRDH"/>
</dbReference>